<name>A0A926NBL2_9BACL</name>
<evidence type="ECO:0000313" key="1">
    <source>
        <dbReference type="EMBL" id="MBD1372775.1"/>
    </source>
</evidence>
<dbReference type="EMBL" id="JACXAH010000014">
    <property type="protein sequence ID" value="MBD1372775.1"/>
    <property type="molecule type" value="Genomic_DNA"/>
</dbReference>
<keyword evidence="2" id="KW-1185">Reference proteome</keyword>
<dbReference type="RefSeq" id="WP_191138708.1">
    <property type="nucleotide sequence ID" value="NZ_JACXAG020000001.1"/>
</dbReference>
<protein>
    <submittedName>
        <fullName evidence="1">SRPBCC family protein</fullName>
    </submittedName>
</protein>
<organism evidence="1 2">
    <name type="scientific">Polycladospora coralii</name>
    <dbReference type="NCBI Taxonomy" id="2771432"/>
    <lineage>
        <taxon>Bacteria</taxon>
        <taxon>Bacillati</taxon>
        <taxon>Bacillota</taxon>
        <taxon>Bacilli</taxon>
        <taxon>Bacillales</taxon>
        <taxon>Thermoactinomycetaceae</taxon>
        <taxon>Polycladospora</taxon>
    </lineage>
</organism>
<proteinExistence type="predicted"/>
<gene>
    <name evidence="1" type="ORF">IC620_10440</name>
</gene>
<comment type="caution">
    <text evidence="1">The sequence shown here is derived from an EMBL/GenBank/DDBJ whole genome shotgun (WGS) entry which is preliminary data.</text>
</comment>
<dbReference type="AlphaFoldDB" id="A0A926NBL2"/>
<dbReference type="InterPro" id="IPR023393">
    <property type="entry name" value="START-like_dom_sf"/>
</dbReference>
<accession>A0A926NBL2</accession>
<dbReference type="InterPro" id="IPR019587">
    <property type="entry name" value="Polyketide_cyclase/dehydratase"/>
</dbReference>
<reference evidence="1" key="1">
    <citation type="submission" date="2020-09" db="EMBL/GenBank/DDBJ databases">
        <title>A novel bacterium of genus Hazenella, isolated from South China Sea.</title>
        <authorList>
            <person name="Huang H."/>
            <person name="Mo K."/>
            <person name="Hu Y."/>
        </authorList>
    </citation>
    <scope>NUCLEOTIDE SEQUENCE</scope>
    <source>
        <strain evidence="1">IB182357</strain>
    </source>
</reference>
<dbReference type="CDD" id="cd07812">
    <property type="entry name" value="SRPBCC"/>
    <property type="match status" value="1"/>
</dbReference>
<dbReference type="Gene3D" id="3.30.530.20">
    <property type="match status" value="1"/>
</dbReference>
<dbReference type="Proteomes" id="UP000661691">
    <property type="component" value="Unassembled WGS sequence"/>
</dbReference>
<dbReference type="Pfam" id="PF10604">
    <property type="entry name" value="Polyketide_cyc2"/>
    <property type="match status" value="1"/>
</dbReference>
<dbReference type="SUPFAM" id="SSF55961">
    <property type="entry name" value="Bet v1-like"/>
    <property type="match status" value="1"/>
</dbReference>
<evidence type="ECO:0000313" key="2">
    <source>
        <dbReference type="Proteomes" id="UP000661691"/>
    </source>
</evidence>
<sequence>MKSWTEEIDIDAPIEEVWTLFDGSLANMQKIMPQVVDNQPIHETPDVVGSIYRQKFKEGKRIMEYDVKTLQYENQDTSKTFKVGFTLADMFDITAMYELEKLDEEHTRFRYTATNQPLKWYVKLILMFARDKVVVDFVKRVKRVAESETKEE</sequence>